<evidence type="ECO:0000313" key="3">
    <source>
        <dbReference type="Proteomes" id="UP000831304"/>
    </source>
</evidence>
<evidence type="ECO:0000256" key="1">
    <source>
        <dbReference type="SAM" id="MobiDB-lite"/>
    </source>
</evidence>
<accession>A0ABY4AT28</accession>
<dbReference type="Proteomes" id="UP000831304">
    <property type="component" value="Chromosome"/>
</dbReference>
<reference evidence="2 3" key="1">
    <citation type="submission" date="2022-03" db="EMBL/GenBank/DDBJ databases">
        <title>Agromyces sp. isolated from the gut of P. brevitarsis seulensis larvae.</title>
        <authorList>
            <person name="Won M."/>
            <person name="Kwon S.-W."/>
        </authorList>
    </citation>
    <scope>NUCLEOTIDE SEQUENCE [LARGE SCALE GENOMIC DNA]</scope>
    <source>
        <strain evidence="2 3">KACC 16215</strain>
    </source>
</reference>
<feature type="region of interest" description="Disordered" evidence="1">
    <location>
        <begin position="1"/>
        <end position="29"/>
    </location>
</feature>
<name>A0ABY4AT28_9MICO</name>
<sequence>MSMPAAEYPKNDQGETFGSAADAASPDQEPDLILVVATNGREGYVRKIDLDDANGQAAAESFTRPEEALAWQEAEGRGDRSVPVYEHDGVTQMGTFLVLGGDGQRRVAEDEAK</sequence>
<protein>
    <submittedName>
        <fullName evidence="2">Uncharacterized protein</fullName>
    </submittedName>
</protein>
<keyword evidence="3" id="KW-1185">Reference proteome</keyword>
<dbReference type="RefSeq" id="WP_243569149.1">
    <property type="nucleotide sequence ID" value="NZ_BAAARD010000005.1"/>
</dbReference>
<proteinExistence type="predicted"/>
<organism evidence="2 3">
    <name type="scientific">Agromyces soli</name>
    <dbReference type="NCBI Taxonomy" id="659012"/>
    <lineage>
        <taxon>Bacteria</taxon>
        <taxon>Bacillati</taxon>
        <taxon>Actinomycetota</taxon>
        <taxon>Actinomycetes</taxon>
        <taxon>Micrococcales</taxon>
        <taxon>Microbacteriaceae</taxon>
        <taxon>Agromyces</taxon>
    </lineage>
</organism>
<gene>
    <name evidence="2" type="ORF">MTP13_00645</name>
</gene>
<dbReference type="EMBL" id="CP094533">
    <property type="protein sequence ID" value="UOE26319.1"/>
    <property type="molecule type" value="Genomic_DNA"/>
</dbReference>
<evidence type="ECO:0000313" key="2">
    <source>
        <dbReference type="EMBL" id="UOE26319.1"/>
    </source>
</evidence>